<organism evidence="1 2">
    <name type="scientific">Elysia crispata</name>
    <name type="common">lettuce slug</name>
    <dbReference type="NCBI Taxonomy" id="231223"/>
    <lineage>
        <taxon>Eukaryota</taxon>
        <taxon>Metazoa</taxon>
        <taxon>Spiralia</taxon>
        <taxon>Lophotrochozoa</taxon>
        <taxon>Mollusca</taxon>
        <taxon>Gastropoda</taxon>
        <taxon>Heterobranchia</taxon>
        <taxon>Euthyneura</taxon>
        <taxon>Panpulmonata</taxon>
        <taxon>Sacoglossa</taxon>
        <taxon>Placobranchoidea</taxon>
        <taxon>Plakobranchidae</taxon>
        <taxon>Elysia</taxon>
    </lineage>
</organism>
<sequence length="179" mass="19497">MRGNCRSTAHLVRSTGSTWRNNLAGTSPALNRRLARNASTLSSTSACSSSYEPYFCLCQVTTGRSLSSREAPKTCSFRSGGLVSREFSSAQSERFVQERDGTQRVSPQLPCFEGLVLGARRRWAAYCLLQPVERGVDVYSPVTNTSAHSEIELWIRASGTTIGVILATSARRSTLLGQV</sequence>
<proteinExistence type="predicted"/>
<evidence type="ECO:0000313" key="1">
    <source>
        <dbReference type="EMBL" id="KAK3794600.1"/>
    </source>
</evidence>
<reference evidence="1" key="1">
    <citation type="journal article" date="2023" name="G3 (Bethesda)">
        <title>A reference genome for the long-term kleptoplast-retaining sea slug Elysia crispata morphotype clarki.</title>
        <authorList>
            <person name="Eastman K.E."/>
            <person name="Pendleton A.L."/>
            <person name="Shaikh M.A."/>
            <person name="Suttiyut T."/>
            <person name="Ogas R."/>
            <person name="Tomko P."/>
            <person name="Gavelis G."/>
            <person name="Widhalm J.R."/>
            <person name="Wisecaver J.H."/>
        </authorList>
    </citation>
    <scope>NUCLEOTIDE SEQUENCE</scope>
    <source>
        <strain evidence="1">ECLA1</strain>
    </source>
</reference>
<evidence type="ECO:0000313" key="2">
    <source>
        <dbReference type="Proteomes" id="UP001283361"/>
    </source>
</evidence>
<comment type="caution">
    <text evidence="1">The sequence shown here is derived from an EMBL/GenBank/DDBJ whole genome shotgun (WGS) entry which is preliminary data.</text>
</comment>
<keyword evidence="2" id="KW-1185">Reference proteome</keyword>
<dbReference type="Proteomes" id="UP001283361">
    <property type="component" value="Unassembled WGS sequence"/>
</dbReference>
<protein>
    <submittedName>
        <fullName evidence="1">Uncharacterized protein</fullName>
    </submittedName>
</protein>
<accession>A0AAE1AV59</accession>
<gene>
    <name evidence="1" type="ORF">RRG08_003748</name>
</gene>
<dbReference type="EMBL" id="JAWDGP010001105">
    <property type="protein sequence ID" value="KAK3794600.1"/>
    <property type="molecule type" value="Genomic_DNA"/>
</dbReference>
<name>A0AAE1AV59_9GAST</name>
<dbReference type="AlphaFoldDB" id="A0AAE1AV59"/>